<feature type="signal peptide" evidence="1">
    <location>
        <begin position="1"/>
        <end position="34"/>
    </location>
</feature>
<feature type="chain" id="PRO_5016835924" description="Peptidase C39-like domain-containing protein" evidence="1">
    <location>
        <begin position="35"/>
        <end position="242"/>
    </location>
</feature>
<keyword evidence="3" id="KW-1185">Reference proteome</keyword>
<dbReference type="EMBL" id="QVIG01000001">
    <property type="protein sequence ID" value="RGD61158.1"/>
    <property type="molecule type" value="Genomic_DNA"/>
</dbReference>
<dbReference type="Proteomes" id="UP000263377">
    <property type="component" value="Unassembled WGS sequence"/>
</dbReference>
<protein>
    <recommendedName>
        <fullName evidence="4">Peptidase C39-like domain-containing protein</fullName>
    </recommendedName>
</protein>
<evidence type="ECO:0008006" key="4">
    <source>
        <dbReference type="Google" id="ProtNLM"/>
    </source>
</evidence>
<evidence type="ECO:0000313" key="2">
    <source>
        <dbReference type="EMBL" id="RGD61158.1"/>
    </source>
</evidence>
<dbReference type="Pfam" id="PF12385">
    <property type="entry name" value="Peptidase_C70"/>
    <property type="match status" value="1"/>
</dbReference>
<accession>A0A372ZZ30</accession>
<name>A0A372ZZ30_9ACTN</name>
<dbReference type="Gene3D" id="3.90.70.10">
    <property type="entry name" value="Cysteine proteinases"/>
    <property type="match status" value="1"/>
</dbReference>
<proteinExistence type="predicted"/>
<dbReference type="InterPro" id="IPR022118">
    <property type="entry name" value="Peptidase_C70_AvrRpt2"/>
</dbReference>
<organism evidence="2 3">
    <name type="scientific">Kitasatospora xanthocidica</name>
    <dbReference type="NCBI Taxonomy" id="83382"/>
    <lineage>
        <taxon>Bacteria</taxon>
        <taxon>Bacillati</taxon>
        <taxon>Actinomycetota</taxon>
        <taxon>Actinomycetes</taxon>
        <taxon>Kitasatosporales</taxon>
        <taxon>Streptomycetaceae</taxon>
        <taxon>Kitasatospora</taxon>
    </lineage>
</organism>
<evidence type="ECO:0000256" key="1">
    <source>
        <dbReference type="SAM" id="SignalP"/>
    </source>
</evidence>
<evidence type="ECO:0000313" key="3">
    <source>
        <dbReference type="Proteomes" id="UP000263377"/>
    </source>
</evidence>
<dbReference type="AlphaFoldDB" id="A0A372ZZ30"/>
<comment type="caution">
    <text evidence="2">The sequence shown here is derived from an EMBL/GenBank/DDBJ whole genome shotgun (WGS) entry which is preliminary data.</text>
</comment>
<keyword evidence="1" id="KW-0732">Signal</keyword>
<sequence length="242" mass="26601">MPVPRIRLRRAVSLLALGVLGPALTAAVAAPAIAAPAGQQTQAQAQYQDQDRTQAQTQAEAQDRAAHQVRQAAAPGSTADLAGTFKKLNITMQQQQQTNWCWAASGNTIATWFGYNYSQNQFCNAAFGRSANSSCPNSQATLGDVQNGLNWVGINPGSYVNGYLNYGTVQSEVNADRPIETRIQWSSGGGHMHVLYGYDTSSNWVYWGDPWPSNYRYNWADYGYYVNNNTFSWTHSLYRIGA</sequence>
<dbReference type="RefSeq" id="WP_117489360.1">
    <property type="nucleotide sequence ID" value="NZ_QVIG01000001.1"/>
</dbReference>
<reference evidence="2 3" key="1">
    <citation type="submission" date="2018-08" db="EMBL/GenBank/DDBJ databases">
        <title>Diversity &amp; Physiological Properties of Lignin-Decomposing Actinobacteria from Soil.</title>
        <authorList>
            <person name="Roh S.G."/>
            <person name="Kim S.B."/>
        </authorList>
    </citation>
    <scope>NUCLEOTIDE SEQUENCE [LARGE SCALE GENOMIC DNA]</scope>
    <source>
        <strain evidence="2 3">MMS17-GH009</strain>
    </source>
</reference>
<gene>
    <name evidence="2" type="ORF">DR950_28380</name>
</gene>